<gene>
    <name evidence="2" type="ORF">FVE85_0243</name>
</gene>
<dbReference type="CDD" id="cd09992">
    <property type="entry name" value="HDAC_classII"/>
    <property type="match status" value="1"/>
</dbReference>
<organism evidence="2 3">
    <name type="scientific">Porphyridium purpureum</name>
    <name type="common">Red alga</name>
    <name type="synonym">Porphyridium cruentum</name>
    <dbReference type="NCBI Taxonomy" id="35688"/>
    <lineage>
        <taxon>Eukaryota</taxon>
        <taxon>Rhodophyta</taxon>
        <taxon>Bangiophyceae</taxon>
        <taxon>Porphyridiales</taxon>
        <taxon>Porphyridiaceae</taxon>
        <taxon>Porphyridium</taxon>
    </lineage>
</organism>
<dbReference type="SUPFAM" id="SSF52768">
    <property type="entry name" value="Arginase/deacetylase"/>
    <property type="match status" value="1"/>
</dbReference>
<keyword evidence="3" id="KW-1185">Reference proteome</keyword>
<proteinExistence type="predicted"/>
<dbReference type="PRINTS" id="PR01270">
    <property type="entry name" value="HDASUPER"/>
</dbReference>
<name>A0A5J4Z0N7_PORPP</name>
<protein>
    <recommendedName>
        <fullName evidence="1">Histone deacetylase domain-containing protein</fullName>
    </recommendedName>
</protein>
<dbReference type="PANTHER" id="PTHR10625">
    <property type="entry name" value="HISTONE DEACETYLASE HDAC1-RELATED"/>
    <property type="match status" value="1"/>
</dbReference>
<accession>A0A5J4Z0N7</accession>
<feature type="domain" description="Histone deacetylase" evidence="1">
    <location>
        <begin position="23"/>
        <end position="301"/>
    </location>
</feature>
<evidence type="ECO:0000259" key="1">
    <source>
        <dbReference type="Pfam" id="PF00850"/>
    </source>
</evidence>
<evidence type="ECO:0000313" key="3">
    <source>
        <dbReference type="Proteomes" id="UP000324585"/>
    </source>
</evidence>
<dbReference type="InterPro" id="IPR023696">
    <property type="entry name" value="Ureohydrolase_dom_sf"/>
</dbReference>
<sequence>MLSRRVPVLYSPQFLEHTVPAGHPECPARLERTVQLLRDESGLELVEPVSIHEGGRLQDVMEAILRVHHQDHVDEIWEASERGGRRLDGDTFISSSSYQTALLAVSAWMQGIDMVLDSNMPAFVLARPPGHHATGFMSQGFCLFSNAAIAAKHALEKRGVGKVGVFDFDVHHGNGTESVVRKDGNMFYCSTHQSPLYPGTGAADFHGPLGNILNVPLPAGIEWREYEKVLHEQIVPFLVSSGAAKELLIVSAGYDTLSSDPLGGMSLQPADFERLAEILFDCVGHGRIMFGLEGGYSLDLAHGIPQAIRHTLMACAAQCAAE</sequence>
<dbReference type="OMA" id="FFQHPFY"/>
<dbReference type="Proteomes" id="UP000324585">
    <property type="component" value="Unassembled WGS sequence"/>
</dbReference>
<dbReference type="AlphaFoldDB" id="A0A5J4Z0N7"/>
<evidence type="ECO:0000313" key="2">
    <source>
        <dbReference type="EMBL" id="KAA8496514.1"/>
    </source>
</evidence>
<dbReference type="Gene3D" id="3.40.800.20">
    <property type="entry name" value="Histone deacetylase domain"/>
    <property type="match status" value="1"/>
</dbReference>
<dbReference type="EMBL" id="VRMN01000002">
    <property type="protein sequence ID" value="KAA8496514.1"/>
    <property type="molecule type" value="Genomic_DNA"/>
</dbReference>
<dbReference type="InterPro" id="IPR037138">
    <property type="entry name" value="His_deacetylse_dom_sf"/>
</dbReference>
<dbReference type="GO" id="GO:0040029">
    <property type="term" value="P:epigenetic regulation of gene expression"/>
    <property type="evidence" value="ECO:0007669"/>
    <property type="project" value="TreeGrafter"/>
</dbReference>
<dbReference type="Pfam" id="PF00850">
    <property type="entry name" value="Hist_deacetyl"/>
    <property type="match status" value="1"/>
</dbReference>
<dbReference type="PANTHER" id="PTHR10625:SF10">
    <property type="entry name" value="HISTONE DEACETYLASE HDAC1"/>
    <property type="match status" value="1"/>
</dbReference>
<dbReference type="InterPro" id="IPR000286">
    <property type="entry name" value="HDACs"/>
</dbReference>
<reference evidence="3" key="1">
    <citation type="journal article" date="2019" name="Nat. Commun.">
        <title>Expansion of phycobilisome linker gene families in mesophilic red algae.</title>
        <authorList>
            <person name="Lee J."/>
            <person name="Kim D."/>
            <person name="Bhattacharya D."/>
            <person name="Yoon H.S."/>
        </authorList>
    </citation>
    <scope>NUCLEOTIDE SEQUENCE [LARGE SCALE GENOMIC DNA]</scope>
    <source>
        <strain evidence="3">CCMP 1328</strain>
    </source>
</reference>
<comment type="caution">
    <text evidence="2">The sequence shown here is derived from an EMBL/GenBank/DDBJ whole genome shotgun (WGS) entry which is preliminary data.</text>
</comment>
<dbReference type="InterPro" id="IPR023801">
    <property type="entry name" value="His_deacetylse_dom"/>
</dbReference>
<dbReference type="OrthoDB" id="424012at2759"/>
<dbReference type="GO" id="GO:0004407">
    <property type="term" value="F:histone deacetylase activity"/>
    <property type="evidence" value="ECO:0007669"/>
    <property type="project" value="TreeGrafter"/>
</dbReference>